<dbReference type="PANTHER" id="PTHR33067">
    <property type="entry name" value="RNA-DIRECTED DNA POLYMERASE-RELATED"/>
    <property type="match status" value="1"/>
</dbReference>
<evidence type="ECO:0000313" key="2">
    <source>
        <dbReference type="EMBL" id="CAA2627922.1"/>
    </source>
</evidence>
<reference evidence="2 3" key="1">
    <citation type="submission" date="2019-12" db="EMBL/GenBank/DDBJ databases">
        <authorList>
            <person name="Scholz U."/>
            <person name="Mascher M."/>
            <person name="Fiebig A."/>
        </authorList>
    </citation>
    <scope>NUCLEOTIDE SEQUENCE</scope>
</reference>
<dbReference type="AlphaFoldDB" id="A0A7I8JAD4"/>
<organism evidence="2">
    <name type="scientific">Spirodela intermedia</name>
    <name type="common">Intermediate duckweed</name>
    <dbReference type="NCBI Taxonomy" id="51605"/>
    <lineage>
        <taxon>Eukaryota</taxon>
        <taxon>Viridiplantae</taxon>
        <taxon>Streptophyta</taxon>
        <taxon>Embryophyta</taxon>
        <taxon>Tracheophyta</taxon>
        <taxon>Spermatophyta</taxon>
        <taxon>Magnoliopsida</taxon>
        <taxon>Liliopsida</taxon>
        <taxon>Araceae</taxon>
        <taxon>Lemnoideae</taxon>
        <taxon>Spirodela</taxon>
    </lineage>
</organism>
<protein>
    <submittedName>
        <fullName evidence="2">Uncharacterized protein</fullName>
    </submittedName>
</protein>
<dbReference type="Proteomes" id="UP001189122">
    <property type="component" value="Unassembled WGS sequence"/>
</dbReference>
<evidence type="ECO:0000256" key="1">
    <source>
        <dbReference type="SAM" id="MobiDB-lite"/>
    </source>
</evidence>
<keyword evidence="3" id="KW-1185">Reference proteome</keyword>
<dbReference type="InterPro" id="IPR021109">
    <property type="entry name" value="Peptidase_aspartic_dom_sf"/>
</dbReference>
<gene>
    <name evidence="2" type="ORF">SI7747_10013571</name>
</gene>
<dbReference type="Gene3D" id="2.40.70.10">
    <property type="entry name" value="Acid Proteases"/>
    <property type="match status" value="1"/>
</dbReference>
<name>A0A7I8JAD4_SPIIN</name>
<feature type="region of interest" description="Disordered" evidence="1">
    <location>
        <begin position="1"/>
        <end position="22"/>
    </location>
</feature>
<dbReference type="PANTHER" id="PTHR33067:SF9">
    <property type="entry name" value="RNA-DIRECTED DNA POLYMERASE"/>
    <property type="match status" value="1"/>
</dbReference>
<dbReference type="EMBL" id="CACRZD030000010">
    <property type="protein sequence ID" value="CAA6667178.1"/>
    <property type="molecule type" value="Genomic_DNA"/>
</dbReference>
<dbReference type="CDD" id="cd00303">
    <property type="entry name" value="retropepsin_like"/>
    <property type="match status" value="1"/>
</dbReference>
<evidence type="ECO:0000313" key="3">
    <source>
        <dbReference type="Proteomes" id="UP001189122"/>
    </source>
</evidence>
<proteinExistence type="predicted"/>
<accession>A0A7I8JAD4</accession>
<sequence>MTSNTSPRKRDNRPSPESIEMESDFETLHAISKLRNGKNLPDPYREKREEKNLEVSKTISSKLFNHILEKRKYLRAPLITCEIRALYDKFKFSDLQSIIVEFQLADGLIRQSYRILEDVIVKIESWYFPLDFIVADMKMNDNITHIPIILGRPFLTITKTTMDWRKGIVELKFGHEKVEIKFLS</sequence>
<dbReference type="EMBL" id="LR743597">
    <property type="protein sequence ID" value="CAA2627922.1"/>
    <property type="molecule type" value="Genomic_DNA"/>
</dbReference>